<evidence type="ECO:0000313" key="3">
    <source>
        <dbReference type="Proteomes" id="UP001161247"/>
    </source>
</evidence>
<evidence type="ECO:0000256" key="1">
    <source>
        <dbReference type="SAM" id="MobiDB-lite"/>
    </source>
</evidence>
<name>A0AAV1DRV2_OLDCO</name>
<feature type="region of interest" description="Disordered" evidence="1">
    <location>
        <begin position="157"/>
        <end position="179"/>
    </location>
</feature>
<dbReference type="PANTHER" id="PTHR38393:SF1">
    <property type="entry name" value="GLUTAMYL-TRNA (GLN) AMIDOTRANSFERASE SUBUNIT C"/>
    <property type="match status" value="1"/>
</dbReference>
<evidence type="ECO:0000313" key="2">
    <source>
        <dbReference type="EMBL" id="CAI9110601.1"/>
    </source>
</evidence>
<feature type="region of interest" description="Disordered" evidence="1">
    <location>
        <begin position="290"/>
        <end position="324"/>
    </location>
</feature>
<dbReference type="EMBL" id="OX459123">
    <property type="protein sequence ID" value="CAI9110601.1"/>
    <property type="molecule type" value="Genomic_DNA"/>
</dbReference>
<keyword evidence="3" id="KW-1185">Reference proteome</keyword>
<accession>A0AAV1DRV2</accession>
<protein>
    <submittedName>
        <fullName evidence="2">OLC1v1010655C1</fullName>
    </submittedName>
</protein>
<gene>
    <name evidence="2" type="ORF">OLC1_LOCUS18209</name>
</gene>
<feature type="compositionally biased region" description="Basic residues" evidence="1">
    <location>
        <begin position="300"/>
        <end position="324"/>
    </location>
</feature>
<organism evidence="2 3">
    <name type="scientific">Oldenlandia corymbosa var. corymbosa</name>
    <dbReference type="NCBI Taxonomy" id="529605"/>
    <lineage>
        <taxon>Eukaryota</taxon>
        <taxon>Viridiplantae</taxon>
        <taxon>Streptophyta</taxon>
        <taxon>Embryophyta</taxon>
        <taxon>Tracheophyta</taxon>
        <taxon>Spermatophyta</taxon>
        <taxon>Magnoliopsida</taxon>
        <taxon>eudicotyledons</taxon>
        <taxon>Gunneridae</taxon>
        <taxon>Pentapetalae</taxon>
        <taxon>asterids</taxon>
        <taxon>lamiids</taxon>
        <taxon>Gentianales</taxon>
        <taxon>Rubiaceae</taxon>
        <taxon>Rubioideae</taxon>
        <taxon>Spermacoceae</taxon>
        <taxon>Hedyotis-Oldenlandia complex</taxon>
        <taxon>Oldenlandia</taxon>
    </lineage>
</organism>
<reference evidence="2" key="1">
    <citation type="submission" date="2023-03" db="EMBL/GenBank/DDBJ databases">
        <authorList>
            <person name="Julca I."/>
        </authorList>
    </citation>
    <scope>NUCLEOTIDE SEQUENCE</scope>
</reference>
<dbReference type="PANTHER" id="PTHR38393">
    <property type="entry name" value="GLUTAMYL-TRNA (GLN) AMIDOTRANSFERASE SUBUNIT C"/>
    <property type="match status" value="1"/>
</dbReference>
<proteinExistence type="predicted"/>
<sequence>MARRLYSRVSLLPSLFKTIPATQQNLPLNRFQFISADAVNCRDIPSGCLYSPLHFQFQASRFYARKRAPSYDLFGGKVPDSKEFRKTWAKQMEEEEDCLWTASESDDNDNENNSDYNRLKKDIRKAKQRAKQHSDRIDADDSDELWSVFSGDEEKTLWTGSEGDDDYDIPTDPYPNEKSDPYIDRLFEFEEKPKYRTLAEAMKEEPEFEELSPGKQARKLAVQNALKKLKKGPDGRYTNVWEVMSDLDILIGAFENIVSGPEYEELRQGGPKKLNMEFFKDIQAKMRDPNYNWSPELKLKPKGKFVPRKKFQKAESRRRKARKR</sequence>
<dbReference type="Proteomes" id="UP001161247">
    <property type="component" value="Chromosome 6"/>
</dbReference>
<dbReference type="AlphaFoldDB" id="A0AAV1DRV2"/>